<keyword evidence="2" id="KW-0378">Hydrolase</keyword>
<dbReference type="PIRSF" id="PIRSF017388">
    <property type="entry name" value="Esterase_lipase"/>
    <property type="match status" value="1"/>
</dbReference>
<name>A0A1J5QKS7_9ZZZZ</name>
<dbReference type="AlphaFoldDB" id="A0A1J5QKS7"/>
<dbReference type="EC" id="3.1.1.23" evidence="2"/>
<evidence type="ECO:0000313" key="2">
    <source>
        <dbReference type="EMBL" id="OIQ83922.1"/>
    </source>
</evidence>
<gene>
    <name evidence="2" type="ORF">GALL_342740</name>
</gene>
<proteinExistence type="predicted"/>
<feature type="domain" description="Serine aminopeptidase S33" evidence="1">
    <location>
        <begin position="28"/>
        <end position="236"/>
    </location>
</feature>
<organism evidence="2">
    <name type="scientific">mine drainage metagenome</name>
    <dbReference type="NCBI Taxonomy" id="410659"/>
    <lineage>
        <taxon>unclassified sequences</taxon>
        <taxon>metagenomes</taxon>
        <taxon>ecological metagenomes</taxon>
    </lineage>
</organism>
<protein>
    <submittedName>
        <fullName evidence="2">Thermostable monoacylglycerol lipase</fullName>
        <ecNumber evidence="2">3.1.1.23</ecNumber>
    </submittedName>
</protein>
<dbReference type="PANTHER" id="PTHR11614">
    <property type="entry name" value="PHOSPHOLIPASE-RELATED"/>
    <property type="match status" value="1"/>
</dbReference>
<dbReference type="InterPro" id="IPR051044">
    <property type="entry name" value="MAG_DAG_Lipase"/>
</dbReference>
<dbReference type="InterPro" id="IPR012354">
    <property type="entry name" value="Esterase_lipase"/>
</dbReference>
<sequence length="254" mass="27664">MENVERDMVDVMDEVAPLSSDGSNGVGVLFVHGFTGSPVSMRPWSDYFSSRGYSVSLPLLPGHGTSPEQMNLTTWQDWYAGAEQAYLELAAKCQTVFICSLSMGGALTLRLANLHKPAGIVLVNPLVHMKGMNRFLIPVVSRFVAMRPAIGNDIKKPGVVEHAYDQTPLKAAASLLKLLDEVQSRISGVSAPVLLLRSVEDHVVPASNSEWILANVASQSKREILLRDSYHVATVDNDAQIIFAESLNFIESLS</sequence>
<dbReference type="Gene3D" id="3.40.50.1820">
    <property type="entry name" value="alpha/beta hydrolase"/>
    <property type="match status" value="1"/>
</dbReference>
<dbReference type="SUPFAM" id="SSF53474">
    <property type="entry name" value="alpha/beta-Hydrolases"/>
    <property type="match status" value="1"/>
</dbReference>
<dbReference type="EMBL" id="MLJW01000660">
    <property type="protein sequence ID" value="OIQ83922.1"/>
    <property type="molecule type" value="Genomic_DNA"/>
</dbReference>
<dbReference type="GO" id="GO:0047372">
    <property type="term" value="F:monoacylglycerol lipase activity"/>
    <property type="evidence" value="ECO:0007669"/>
    <property type="project" value="UniProtKB-EC"/>
</dbReference>
<dbReference type="InterPro" id="IPR029058">
    <property type="entry name" value="AB_hydrolase_fold"/>
</dbReference>
<accession>A0A1J5QKS7</accession>
<dbReference type="InterPro" id="IPR022742">
    <property type="entry name" value="Hydrolase_4"/>
</dbReference>
<comment type="caution">
    <text evidence="2">The sequence shown here is derived from an EMBL/GenBank/DDBJ whole genome shotgun (WGS) entry which is preliminary data.</text>
</comment>
<reference evidence="2" key="1">
    <citation type="submission" date="2016-10" db="EMBL/GenBank/DDBJ databases">
        <title>Sequence of Gallionella enrichment culture.</title>
        <authorList>
            <person name="Poehlein A."/>
            <person name="Muehling M."/>
            <person name="Daniel R."/>
        </authorList>
    </citation>
    <scope>NUCLEOTIDE SEQUENCE</scope>
</reference>
<dbReference type="Pfam" id="PF12146">
    <property type="entry name" value="Hydrolase_4"/>
    <property type="match status" value="1"/>
</dbReference>
<evidence type="ECO:0000259" key="1">
    <source>
        <dbReference type="Pfam" id="PF12146"/>
    </source>
</evidence>